<gene>
    <name evidence="1" type="ORF">RND71_042256</name>
</gene>
<dbReference type="AlphaFoldDB" id="A0AAE1QPX2"/>
<organism evidence="1 2">
    <name type="scientific">Anisodus tanguticus</name>
    <dbReference type="NCBI Taxonomy" id="243964"/>
    <lineage>
        <taxon>Eukaryota</taxon>
        <taxon>Viridiplantae</taxon>
        <taxon>Streptophyta</taxon>
        <taxon>Embryophyta</taxon>
        <taxon>Tracheophyta</taxon>
        <taxon>Spermatophyta</taxon>
        <taxon>Magnoliopsida</taxon>
        <taxon>eudicotyledons</taxon>
        <taxon>Gunneridae</taxon>
        <taxon>Pentapetalae</taxon>
        <taxon>asterids</taxon>
        <taxon>lamiids</taxon>
        <taxon>Solanales</taxon>
        <taxon>Solanaceae</taxon>
        <taxon>Solanoideae</taxon>
        <taxon>Hyoscyameae</taxon>
        <taxon>Anisodus</taxon>
    </lineage>
</organism>
<dbReference type="Proteomes" id="UP001291623">
    <property type="component" value="Unassembled WGS sequence"/>
</dbReference>
<reference evidence="1" key="1">
    <citation type="submission" date="2023-12" db="EMBL/GenBank/DDBJ databases">
        <title>Genome assembly of Anisodus tanguticus.</title>
        <authorList>
            <person name="Wang Y.-J."/>
        </authorList>
    </citation>
    <scope>NUCLEOTIDE SEQUENCE</scope>
    <source>
        <strain evidence="1">KB-2021</strain>
        <tissue evidence="1">Leaf</tissue>
    </source>
</reference>
<comment type="caution">
    <text evidence="1">The sequence shown here is derived from an EMBL/GenBank/DDBJ whole genome shotgun (WGS) entry which is preliminary data.</text>
</comment>
<evidence type="ECO:0000313" key="1">
    <source>
        <dbReference type="EMBL" id="KAK4337769.1"/>
    </source>
</evidence>
<accession>A0AAE1QPX2</accession>
<protein>
    <submittedName>
        <fullName evidence="1">Uncharacterized protein</fullName>
    </submittedName>
</protein>
<proteinExistence type="predicted"/>
<dbReference type="EMBL" id="JAVYJV010000024">
    <property type="protein sequence ID" value="KAK4337769.1"/>
    <property type="molecule type" value="Genomic_DNA"/>
</dbReference>
<evidence type="ECO:0000313" key="2">
    <source>
        <dbReference type="Proteomes" id="UP001291623"/>
    </source>
</evidence>
<name>A0AAE1QPX2_9SOLA</name>
<keyword evidence="2" id="KW-1185">Reference proteome</keyword>
<sequence length="175" mass="19785">MGLGPLSDSTRITDMPSLRPCTITLRMVPPPAALRSELFKPMIYGKKVSSMCANIESVCGSSLQKAECKELARHCFSFWNEKYPDDFKHRKMVEMDVYEQNNNKRHRARVEVLTSKRDKRKTTGNTCVDFVHHMNIFIAMKDVAADSSPEISEALIETISSIGGENIEKLDPCEN</sequence>